<feature type="transmembrane region" description="Helical" evidence="8">
    <location>
        <begin position="306"/>
        <end position="322"/>
    </location>
</feature>
<feature type="transmembrane region" description="Helical" evidence="8">
    <location>
        <begin position="272"/>
        <end position="294"/>
    </location>
</feature>
<comment type="similarity">
    <text evidence="2">Belongs to the amino acid-polyamine-organocation (APC) superfamily. Spore germination protein (SGP) (TC 2.A.3.9) family.</text>
</comment>
<keyword evidence="7 8" id="KW-0472">Membrane</keyword>
<organism evidence="9 10">
    <name type="scientific">Paenibacillus allorhizoplanae</name>
    <dbReference type="NCBI Taxonomy" id="2905648"/>
    <lineage>
        <taxon>Bacteria</taxon>
        <taxon>Bacillati</taxon>
        <taxon>Bacillota</taxon>
        <taxon>Bacilli</taxon>
        <taxon>Bacillales</taxon>
        <taxon>Paenibacillaceae</taxon>
        <taxon>Paenibacillus</taxon>
    </lineage>
</organism>
<evidence type="ECO:0000313" key="9">
    <source>
        <dbReference type="EMBL" id="CAH1225321.1"/>
    </source>
</evidence>
<dbReference type="PANTHER" id="PTHR34975">
    <property type="entry name" value="SPORE GERMINATION PROTEIN A2"/>
    <property type="match status" value="1"/>
</dbReference>
<dbReference type="Proteomes" id="UP000838821">
    <property type="component" value="Unassembled WGS sequence"/>
</dbReference>
<dbReference type="Pfam" id="PF03845">
    <property type="entry name" value="Spore_permease"/>
    <property type="match status" value="1"/>
</dbReference>
<feature type="transmembrane region" description="Helical" evidence="8">
    <location>
        <begin position="334"/>
        <end position="357"/>
    </location>
</feature>
<keyword evidence="3" id="KW-0813">Transport</keyword>
<feature type="transmembrane region" description="Helical" evidence="8">
    <location>
        <begin position="184"/>
        <end position="207"/>
    </location>
</feature>
<dbReference type="Gene3D" id="1.20.1740.10">
    <property type="entry name" value="Amino acid/polyamine transporter I"/>
    <property type="match status" value="1"/>
</dbReference>
<feature type="transmembrane region" description="Helical" evidence="8">
    <location>
        <begin position="219"/>
        <end position="240"/>
    </location>
</feature>
<dbReference type="NCBIfam" id="TIGR00912">
    <property type="entry name" value="2A0309"/>
    <property type="match status" value="1"/>
</dbReference>
<evidence type="ECO:0000313" key="10">
    <source>
        <dbReference type="Proteomes" id="UP000838821"/>
    </source>
</evidence>
<keyword evidence="6 8" id="KW-1133">Transmembrane helix</keyword>
<evidence type="ECO:0000256" key="4">
    <source>
        <dbReference type="ARBA" id="ARBA00022544"/>
    </source>
</evidence>
<feature type="transmembrane region" description="Helical" evidence="8">
    <location>
        <begin position="12"/>
        <end position="30"/>
    </location>
</feature>
<gene>
    <name evidence="9" type="primary">yndE_17</name>
    <name evidence="9" type="ORF">PAECIP111891_05791</name>
</gene>
<proteinExistence type="inferred from homology"/>
<dbReference type="InterPro" id="IPR004761">
    <property type="entry name" value="Spore_GerAB"/>
</dbReference>
<comment type="caution">
    <text evidence="9">The sequence shown here is derived from an EMBL/GenBank/DDBJ whole genome shotgun (WGS) entry which is preliminary data.</text>
</comment>
<keyword evidence="10" id="KW-1185">Reference proteome</keyword>
<name>A0ABM9CX81_9BACL</name>
<dbReference type="PANTHER" id="PTHR34975:SF2">
    <property type="entry name" value="SPORE GERMINATION PROTEIN A2"/>
    <property type="match status" value="1"/>
</dbReference>
<evidence type="ECO:0000256" key="7">
    <source>
        <dbReference type="ARBA" id="ARBA00023136"/>
    </source>
</evidence>
<evidence type="ECO:0000256" key="8">
    <source>
        <dbReference type="SAM" id="Phobius"/>
    </source>
</evidence>
<sequence length="367" mass="42176">MNKYSFNQISLIQYILIIFETQVGIGVLSLPSDLAKRAGTDGWISIIIGWMVSTLLSLVIIRIMKKNPEHTIFELLTTYFGKWVGKGLTVVWILVVVSGASSVMYSTIHIMKIWIVQDTRNVILMILFTIPIYIITKHGIRMIGLFAELVLFITLWLPFLLLFALKDIQWMYLFPIGKVGVYPILSAVKSTIYSFLGFELTFILYPFLKDKKSASKGIVIANSLTMIVYLVATIVCFIRFSPTEVADYVYPMLNLLKVIQLPFIERLEIICLSFYLFMIFMTIIPYLYAATLGISQLLGKQDHRSALRILLFLWVLSSFFFIPTSSQITQMGQAWGIIGIYSAYVLPIFLWVYGWIFHYFMRKEAKS</sequence>
<evidence type="ECO:0000256" key="5">
    <source>
        <dbReference type="ARBA" id="ARBA00022692"/>
    </source>
</evidence>
<feature type="transmembrane region" description="Helical" evidence="8">
    <location>
        <begin position="143"/>
        <end position="164"/>
    </location>
</feature>
<evidence type="ECO:0000256" key="1">
    <source>
        <dbReference type="ARBA" id="ARBA00004141"/>
    </source>
</evidence>
<feature type="transmembrane region" description="Helical" evidence="8">
    <location>
        <begin position="83"/>
        <end position="108"/>
    </location>
</feature>
<dbReference type="RefSeq" id="WP_236291915.1">
    <property type="nucleotide sequence ID" value="NZ_CAKMMW010000025.1"/>
</dbReference>
<reference evidence="9" key="1">
    <citation type="submission" date="2022-01" db="EMBL/GenBank/DDBJ databases">
        <authorList>
            <person name="Criscuolo A."/>
        </authorList>
    </citation>
    <scope>NUCLEOTIDE SEQUENCE</scope>
    <source>
        <strain evidence="9">CIP111891</strain>
    </source>
</reference>
<protein>
    <submittedName>
        <fullName evidence="9">Spore germination protein YndE</fullName>
    </submittedName>
</protein>
<evidence type="ECO:0000256" key="3">
    <source>
        <dbReference type="ARBA" id="ARBA00022448"/>
    </source>
</evidence>
<evidence type="ECO:0000256" key="2">
    <source>
        <dbReference type="ARBA" id="ARBA00007998"/>
    </source>
</evidence>
<dbReference type="EMBL" id="CAKMMW010000025">
    <property type="protein sequence ID" value="CAH1225321.1"/>
    <property type="molecule type" value="Genomic_DNA"/>
</dbReference>
<feature type="transmembrane region" description="Helical" evidence="8">
    <location>
        <begin position="120"/>
        <end position="136"/>
    </location>
</feature>
<evidence type="ECO:0000256" key="6">
    <source>
        <dbReference type="ARBA" id="ARBA00022989"/>
    </source>
</evidence>
<accession>A0ABM9CX81</accession>
<keyword evidence="5 8" id="KW-0812">Transmembrane</keyword>
<feature type="transmembrane region" description="Helical" evidence="8">
    <location>
        <begin position="42"/>
        <end position="63"/>
    </location>
</feature>
<comment type="subcellular location">
    <subcellularLocation>
        <location evidence="1">Membrane</location>
        <topology evidence="1">Multi-pass membrane protein</topology>
    </subcellularLocation>
</comment>
<keyword evidence="4" id="KW-0309">Germination</keyword>